<gene>
    <name evidence="2" type="ORF">JZO70_03665</name>
</gene>
<feature type="compositionally biased region" description="Polar residues" evidence="1">
    <location>
        <begin position="231"/>
        <end position="254"/>
    </location>
</feature>
<keyword evidence="3" id="KW-1185">Reference proteome</keyword>
<evidence type="ECO:0000313" key="3">
    <source>
        <dbReference type="Proteomes" id="UP000664601"/>
    </source>
</evidence>
<evidence type="ECO:0000313" key="2">
    <source>
        <dbReference type="EMBL" id="MBO1305244.1"/>
    </source>
</evidence>
<feature type="compositionally biased region" description="Low complexity" evidence="1">
    <location>
        <begin position="316"/>
        <end position="325"/>
    </location>
</feature>
<dbReference type="RefSeq" id="WP_207672174.1">
    <property type="nucleotide sequence ID" value="NZ_JAFREM010000004.1"/>
</dbReference>
<feature type="region of interest" description="Disordered" evidence="1">
    <location>
        <begin position="210"/>
        <end position="343"/>
    </location>
</feature>
<sequence>MKAKPLGSRQIYGMKRESLLKRFSQFGNQSKDKVYLIQCAVAVMIRNCFSVENFSSFAEEIICPLFLEGTREELAEIRHLCPYFENYFEKEEWQKIVAKLFANQQEYLQITETARSTIEMLGHRLYSGAYQLEKKYNLKTAFSDAAGSIHSWSLSNVVPHPDPLENQAVLAIFDQLTIFKKEDGTRRFTRAIWLDFAVDEKFRAFDTRKEDDPTYVPKETDLPEEVEAVESKQSSEVANTPSTGMTKTVNQTAGTDAAANRKTAAETGKPTKNDASPPPVEKGSQEKKPDASEEEGRRPDAKYKDLLKPGKKGKNKGQNNQKQQPAYSKKNTSKKNRHRKKRK</sequence>
<accession>A0ABS3L6J6</accession>
<name>A0ABS3L6J6_9ENTE</name>
<evidence type="ECO:0000256" key="1">
    <source>
        <dbReference type="SAM" id="MobiDB-lite"/>
    </source>
</evidence>
<comment type="caution">
    <text evidence="2">The sequence shown here is derived from an EMBL/GenBank/DDBJ whole genome shotgun (WGS) entry which is preliminary data.</text>
</comment>
<dbReference type="Proteomes" id="UP000664601">
    <property type="component" value="Unassembled WGS sequence"/>
</dbReference>
<reference evidence="2 3" key="1">
    <citation type="submission" date="2021-03" db="EMBL/GenBank/DDBJ databases">
        <title>Enterococcal diversity collection.</title>
        <authorList>
            <person name="Gilmore M.S."/>
            <person name="Schwartzman J."/>
            <person name="Van Tyne D."/>
            <person name="Martin M."/>
            <person name="Earl A.M."/>
            <person name="Manson A.L."/>
            <person name="Straub T."/>
            <person name="Salamzade R."/>
            <person name="Saavedra J."/>
            <person name="Lebreton F."/>
            <person name="Prichula J."/>
            <person name="Schaufler K."/>
            <person name="Gaca A."/>
            <person name="Sgardioli B."/>
            <person name="Wagenaar J."/>
            <person name="Strong T."/>
        </authorList>
    </citation>
    <scope>NUCLEOTIDE SEQUENCE [LARGE SCALE GENOMIC DNA]</scope>
    <source>
        <strain evidence="2 3">669A</strain>
    </source>
</reference>
<proteinExistence type="predicted"/>
<organism evidence="2 3">
    <name type="scientific">Candidatus Enterococcus moelleringii</name>
    <dbReference type="NCBI Taxonomy" id="2815325"/>
    <lineage>
        <taxon>Bacteria</taxon>
        <taxon>Bacillati</taxon>
        <taxon>Bacillota</taxon>
        <taxon>Bacilli</taxon>
        <taxon>Lactobacillales</taxon>
        <taxon>Enterococcaceae</taxon>
        <taxon>Enterococcus</taxon>
    </lineage>
</organism>
<protein>
    <submittedName>
        <fullName evidence="2">Uncharacterized protein</fullName>
    </submittedName>
</protein>
<feature type="compositionally biased region" description="Basic and acidic residues" evidence="1">
    <location>
        <begin position="283"/>
        <end position="308"/>
    </location>
</feature>
<feature type="compositionally biased region" description="Basic residues" evidence="1">
    <location>
        <begin position="331"/>
        <end position="343"/>
    </location>
</feature>
<dbReference type="EMBL" id="JAFREM010000004">
    <property type="protein sequence ID" value="MBO1305244.1"/>
    <property type="molecule type" value="Genomic_DNA"/>
</dbReference>